<name>W9C7I3_SCLBF</name>
<dbReference type="GO" id="GO:0016747">
    <property type="term" value="F:acyltransferase activity, transferring groups other than amino-acyl groups"/>
    <property type="evidence" value="ECO:0007669"/>
    <property type="project" value="InterPro"/>
</dbReference>
<organism evidence="2 3">
    <name type="scientific">Sclerotinia borealis (strain F-4128)</name>
    <dbReference type="NCBI Taxonomy" id="1432307"/>
    <lineage>
        <taxon>Eukaryota</taxon>
        <taxon>Fungi</taxon>
        <taxon>Dikarya</taxon>
        <taxon>Ascomycota</taxon>
        <taxon>Pezizomycotina</taxon>
        <taxon>Leotiomycetes</taxon>
        <taxon>Helotiales</taxon>
        <taxon>Sclerotiniaceae</taxon>
        <taxon>Sclerotinia</taxon>
    </lineage>
</organism>
<dbReference type="CDD" id="cd04301">
    <property type="entry name" value="NAT_SF"/>
    <property type="match status" value="1"/>
</dbReference>
<dbReference type="InterPro" id="IPR052523">
    <property type="entry name" value="Trichothecene_AcTrans"/>
</dbReference>
<dbReference type="PANTHER" id="PTHR42791">
    <property type="entry name" value="GNAT FAMILY ACETYLTRANSFERASE"/>
    <property type="match status" value="1"/>
</dbReference>
<evidence type="ECO:0000259" key="1">
    <source>
        <dbReference type="PROSITE" id="PS51186"/>
    </source>
</evidence>
<dbReference type="Gene3D" id="3.40.630.30">
    <property type="match status" value="1"/>
</dbReference>
<evidence type="ECO:0000313" key="3">
    <source>
        <dbReference type="Proteomes" id="UP000019487"/>
    </source>
</evidence>
<dbReference type="HOGENOM" id="CLU_060131_2_0_1"/>
<gene>
    <name evidence="2" type="ORF">SBOR_6897</name>
</gene>
<dbReference type="AlphaFoldDB" id="W9C7I3"/>
<accession>W9C7I3</accession>
<sequence>MAASPTTVFAKSRIRQAEPKDIDAITTAMLASFASDTMWRYRYLYREEYPDDHIKYTRLYIELMVSGSFPDYLTMILEVEEDSIWNVAALSIWNISYANRRIYAAKGQEYVTLTPNAAMEAAGVNNRKDKNPIYDAAFLKCVLGARKKYSEMFEGNDLYLNLMGTHPTYRRRGYASQLLRWGIERAERDNAPLSLSASPMGEPTYLACGFEEIGRVDLVVEGDYEKQELVQMVYRPRK</sequence>
<dbReference type="STRING" id="1432307.W9C7I3"/>
<dbReference type="Pfam" id="PF13673">
    <property type="entry name" value="Acetyltransf_10"/>
    <property type="match status" value="1"/>
</dbReference>
<dbReference type="PROSITE" id="PS51186">
    <property type="entry name" value="GNAT"/>
    <property type="match status" value="1"/>
</dbReference>
<keyword evidence="3" id="KW-1185">Reference proteome</keyword>
<dbReference type="PANTHER" id="PTHR42791:SF2">
    <property type="entry name" value="N-ACETYLTRANSFERASE DOMAIN-CONTAINING PROTEIN"/>
    <property type="match status" value="1"/>
</dbReference>
<dbReference type="EMBL" id="AYSA01000365">
    <property type="protein sequence ID" value="ESZ92732.1"/>
    <property type="molecule type" value="Genomic_DNA"/>
</dbReference>
<protein>
    <recommendedName>
        <fullName evidence="1">N-acetyltransferase domain-containing protein</fullName>
    </recommendedName>
</protein>
<dbReference type="SUPFAM" id="SSF55729">
    <property type="entry name" value="Acyl-CoA N-acyltransferases (Nat)"/>
    <property type="match status" value="1"/>
</dbReference>
<dbReference type="InterPro" id="IPR016181">
    <property type="entry name" value="Acyl_CoA_acyltransferase"/>
</dbReference>
<reference evidence="2 3" key="1">
    <citation type="journal article" date="2014" name="Genome Announc.">
        <title>Draft genome sequence of Sclerotinia borealis, a psychrophilic plant pathogenic fungus.</title>
        <authorList>
            <person name="Mardanov A.V."/>
            <person name="Beletsky A.V."/>
            <person name="Kadnikov V.V."/>
            <person name="Ignatov A.N."/>
            <person name="Ravin N.V."/>
        </authorList>
    </citation>
    <scope>NUCLEOTIDE SEQUENCE [LARGE SCALE GENOMIC DNA]</scope>
    <source>
        <strain evidence="3">F-4157</strain>
    </source>
</reference>
<proteinExistence type="predicted"/>
<evidence type="ECO:0000313" key="2">
    <source>
        <dbReference type="EMBL" id="ESZ92732.1"/>
    </source>
</evidence>
<dbReference type="Proteomes" id="UP000019487">
    <property type="component" value="Unassembled WGS sequence"/>
</dbReference>
<feature type="domain" description="N-acetyltransferase" evidence="1">
    <location>
        <begin position="63"/>
        <end position="231"/>
    </location>
</feature>
<dbReference type="InterPro" id="IPR000182">
    <property type="entry name" value="GNAT_dom"/>
</dbReference>
<comment type="caution">
    <text evidence="2">The sequence shown here is derived from an EMBL/GenBank/DDBJ whole genome shotgun (WGS) entry which is preliminary data.</text>
</comment>
<dbReference type="OrthoDB" id="4738875at2759"/>